<evidence type="ECO:0000256" key="9">
    <source>
        <dbReference type="ARBA" id="ARBA00022990"/>
    </source>
</evidence>
<dbReference type="GO" id="GO:0005694">
    <property type="term" value="C:chromosome"/>
    <property type="evidence" value="ECO:0007669"/>
    <property type="project" value="UniProtKB-SubCell"/>
</dbReference>
<feature type="compositionally biased region" description="Polar residues" evidence="14">
    <location>
        <begin position="1379"/>
        <end position="1389"/>
    </location>
</feature>
<dbReference type="InterPro" id="IPR001357">
    <property type="entry name" value="BRCT_dom"/>
</dbReference>
<keyword evidence="8" id="KW-0832">Ubl conjugation</keyword>
<dbReference type="SMART" id="SM00240">
    <property type="entry name" value="FHA"/>
    <property type="match status" value="1"/>
</dbReference>
<dbReference type="PANTHER" id="PTHR23196">
    <property type="entry name" value="PAX TRANSCRIPTION ACTIVATION DOMAIN INTERACTING PROTEIN"/>
    <property type="match status" value="1"/>
</dbReference>
<feature type="region of interest" description="Disordered" evidence="14">
    <location>
        <begin position="1358"/>
        <end position="1416"/>
    </location>
</feature>
<dbReference type="SMART" id="SM00292">
    <property type="entry name" value="BRCT"/>
    <property type="match status" value="1"/>
</dbReference>
<evidence type="ECO:0000313" key="17">
    <source>
        <dbReference type="EMBL" id="CAI6364853.1"/>
    </source>
</evidence>
<keyword evidence="7" id="KW-0227">DNA damage</keyword>
<keyword evidence="5" id="KW-1017">Isopeptide bond</keyword>
<evidence type="ECO:0000259" key="16">
    <source>
        <dbReference type="PROSITE" id="PS50172"/>
    </source>
</evidence>
<sequence>MDADVDSAWICTQAIVSTDSQSDDEQEKINNYGYIVLNDMIDNERYILKEGDNTIGRHPLNHIYIEHPSVSMNHAVIQCDSDGVVLLDKGSLNKTKLNKKTLRKDVAYFLEENALLMFGEVQADYFINEKSIEFKNDTKSMAPDNTSLHKVTQNDELSLSKLSNTVNIPKLFGTDIPNAISDCNVSLVIENKSTFKIEKEVNKTITGTECAMNTVNDIHTKLNSSSPCDEYLLEALSQVETKQNNINSNEIVHNLSNEATRIMNLTESVSEITREDTPSPVMDLKSSILTTNNVTKNQFQSPNKINTEAMREDTPSPVMDLKSSILTTTNVTKKQFQSPNKMNTEAMREDTPSPVMDLKSSILTTNNIPKNIFQSPSKINKELIREDTPSPIMDFGCCNDFENDIETNNHGIISAIQSPNEVDEFNNTQVLEIDNNIIELYTHTSNNDEDQDVVSGEQSIIPIKNCLDISSNGNLSGPNNIHLSTNGNNSDKHKIIVNTFEADDDDVFRHFIEKECKSQQHDMAKLENEDFFNCPTQKVSIKKHIQPKVTSSIHDKETQNLIDHSKSLKNNARASTIIHDDLTQIPEMDDDFFNCAIQKLSTSKNIFPKPKVSASIHDEETQELFEFSKPCKSNSILSKSCIPPSQNPKIDDDFFNCPTQKLSTSKNIFPNTKVSLSIHEEETQRPPEFSQFNKTNIIASNNYSTNINKDLTEVPDMNDDFFKCPTQKLSTSKKLRPKVTSSIHDEGTQELLEFSKPCKSNLIVSKSYSTSIHEENPQNPKIDDDFFNCPTQKVSTSKNIFPNTKVSPSIHEEETQKPPEFTLLNKTNNIASNNYSTNRHVDLTEVPEIDDDFFNCPSQKVSTAKKVRPKVSSSIHDEDTQKLFEFSKPCKSYSSSIHEENTQNPKIDDDFFNCPTQKLSTSKNIFPKPKVSPLIHEEETQRPFEFTQLNKTNTITSKTSSTNIHEDLTEILNADEDFFNCPTQKLLITKKINPKSKVSSSEHNEDTQELFEFSKPCKSNSITSKTYFTDKHEENTQNPKIDDDFFSCPTQKLSTSKNILPNTKVSLSIHEEETQRPLEFSQFNKTNNIASNNYSTNIDKDLTEVPEMDDDFFNCPTQKVSITKTIKPNLTSSIHDEETQELLEFSKPSKSSSILSKSYSTSIHEENTQNPQLDDDFFNCPTQKVSIIKKIKPNLTSSIHDEETQELLEFSKPSKSSSILSKSYSTSIHEENTQNPQLDDDFFNCPTQKLSTSKKINPKPKVPSSIHDQETQELLEFSKPCKSNSVLSKCYSTSIYEESTQNPKIDDDFFNCPTQKLSTSKKINPKPKVPSSIHDQETQEFLEFSKPCKSSSILSKTYSTSKHEENTQNPKIDDDFFNCPTQKLSTSKKINPKPKLSSTIHDEETQRPPEFSQSDKINNIASNSYSTNRHVDLTEVPEIDDDFFNCPTQKLSITKKLNPKPTISSSIHEEETQRPPEFSQFDKTNNITSTSIHGDLKDVLKIDDEDFFNCPTQKVSCNSNSKFSMDCKKHESIPIIINEAETKDSSIQSISKTSLPSIIKQNKVNIANSTPQKVLTAVLSKTISNCSININEDVTKNPKQFDETNSHKETVVPDNEDRCKVQKSKFVKSNIKSLSNVQLPVMCNENSSNSLRTNKPKIRVREDLHNMSCSGGSSNNSTIILNKPNKNSIFNNINTTVSFNKNFDSPGCSKTTTIKKNDLNASASTKQECFIDDSNQSQVSISLKYNNHLKQMNESIFSPLNIPDVSANSLLEDHSSPITIGNNLNTLKCEPSTSSNDAFKWKSFWNKKREQGQDKGRSDKQKSIKITPEVKENKERYQTRAITRKRKQNGIVESNKKLCNRNNISEPLVENSSEIVVSFSYLKSRHLQEMKEFVEKTGGTVTDDITQCTVLVTDKIRCTMKILSAIAKGCPIVNVNWVKHSYTVKMFQDVDDFIIADKDAERKYMFQLKKSLAKAKTKRLLDGYNVLVTPSVKPSPQEMKVIITCAGGNFVLNWTTTQYTKELIVTCDKDRTRWKPVWDNDLAKIIDSDTLVMSIIRQQLTI</sequence>
<feature type="region of interest" description="Disordered" evidence="14">
    <location>
        <begin position="1460"/>
        <end position="1486"/>
    </location>
</feature>
<dbReference type="InterPro" id="IPR036420">
    <property type="entry name" value="BRCT_dom_sf"/>
</dbReference>
<feature type="region of interest" description="Disordered" evidence="14">
    <location>
        <begin position="332"/>
        <end position="354"/>
    </location>
</feature>
<keyword evidence="11" id="KW-0131">Cell cycle</keyword>
<comment type="subcellular location">
    <subcellularLocation>
        <location evidence="2">Chromosome</location>
    </subcellularLocation>
    <subcellularLocation>
        <location evidence="1">Nucleus</location>
    </subcellularLocation>
</comment>
<dbReference type="CDD" id="cd18432">
    <property type="entry name" value="BRCT_PAXIP1_rpt6_like"/>
    <property type="match status" value="1"/>
</dbReference>
<reference evidence="17 18" key="1">
    <citation type="submission" date="2023-01" db="EMBL/GenBank/DDBJ databases">
        <authorList>
            <person name="Whitehead M."/>
        </authorList>
    </citation>
    <scope>NUCLEOTIDE SEQUENCE [LARGE SCALE GENOMIC DNA]</scope>
</reference>
<dbReference type="PROSITE" id="PS50006">
    <property type="entry name" value="FHA_DOMAIN"/>
    <property type="match status" value="1"/>
</dbReference>
<feature type="compositionally biased region" description="Basic and acidic residues" evidence="14">
    <location>
        <begin position="1361"/>
        <end position="1374"/>
    </location>
</feature>
<evidence type="ECO:0000256" key="10">
    <source>
        <dbReference type="ARBA" id="ARBA00023242"/>
    </source>
</evidence>
<keyword evidence="18" id="KW-1185">Reference proteome</keyword>
<dbReference type="Gene3D" id="2.60.200.20">
    <property type="match status" value="1"/>
</dbReference>
<proteinExistence type="predicted"/>
<dbReference type="Proteomes" id="UP001160148">
    <property type="component" value="Unassembled WGS sequence"/>
</dbReference>
<evidence type="ECO:0000256" key="1">
    <source>
        <dbReference type="ARBA" id="ARBA00004123"/>
    </source>
</evidence>
<evidence type="ECO:0000256" key="5">
    <source>
        <dbReference type="ARBA" id="ARBA00022499"/>
    </source>
</evidence>
<feature type="compositionally biased region" description="Polar residues" evidence="14">
    <location>
        <begin position="332"/>
        <end position="343"/>
    </location>
</feature>
<dbReference type="Pfam" id="PF16589">
    <property type="entry name" value="BRCT_2"/>
    <property type="match status" value="1"/>
</dbReference>
<dbReference type="GO" id="GO:0006974">
    <property type="term" value="P:DNA damage response"/>
    <property type="evidence" value="ECO:0007669"/>
    <property type="project" value="UniProtKB-KW"/>
</dbReference>
<keyword evidence="10" id="KW-0539">Nucleus</keyword>
<dbReference type="InterPro" id="IPR000253">
    <property type="entry name" value="FHA_dom"/>
</dbReference>
<dbReference type="Pfam" id="PF00533">
    <property type="entry name" value="BRCT"/>
    <property type="match status" value="1"/>
</dbReference>
<evidence type="ECO:0000256" key="4">
    <source>
        <dbReference type="ARBA" id="ARBA00022454"/>
    </source>
</evidence>
<organism evidence="17 18">
    <name type="scientific">Macrosiphum euphorbiae</name>
    <name type="common">potato aphid</name>
    <dbReference type="NCBI Taxonomy" id="13131"/>
    <lineage>
        <taxon>Eukaryota</taxon>
        <taxon>Metazoa</taxon>
        <taxon>Ecdysozoa</taxon>
        <taxon>Arthropoda</taxon>
        <taxon>Hexapoda</taxon>
        <taxon>Insecta</taxon>
        <taxon>Pterygota</taxon>
        <taxon>Neoptera</taxon>
        <taxon>Paraneoptera</taxon>
        <taxon>Hemiptera</taxon>
        <taxon>Sternorrhyncha</taxon>
        <taxon>Aphidomorpha</taxon>
        <taxon>Aphidoidea</taxon>
        <taxon>Aphididae</taxon>
        <taxon>Macrosiphini</taxon>
        <taxon>Macrosiphum</taxon>
    </lineage>
</organism>
<evidence type="ECO:0000256" key="2">
    <source>
        <dbReference type="ARBA" id="ARBA00004286"/>
    </source>
</evidence>
<feature type="domain" description="BRCT" evidence="16">
    <location>
        <begin position="1864"/>
        <end position="1955"/>
    </location>
</feature>
<dbReference type="GO" id="GO:0005634">
    <property type="term" value="C:nucleus"/>
    <property type="evidence" value="ECO:0007669"/>
    <property type="project" value="UniProtKB-SubCell"/>
</dbReference>
<gene>
    <name evidence="17" type="ORF">MEUPH1_LOCUS19635</name>
</gene>
<dbReference type="InterPro" id="IPR051579">
    <property type="entry name" value="DDR_Transcriptional_Reg"/>
</dbReference>
<keyword evidence="6" id="KW-0677">Repeat</keyword>
<name>A0AAV0X9I6_9HEMI</name>
<evidence type="ECO:0000256" key="14">
    <source>
        <dbReference type="SAM" id="MobiDB-lite"/>
    </source>
</evidence>
<dbReference type="CDD" id="cd17744">
    <property type="entry name" value="BRCT_MDC1_rpt1"/>
    <property type="match status" value="1"/>
</dbReference>
<dbReference type="EMBL" id="CARXXK010000004">
    <property type="protein sequence ID" value="CAI6364853.1"/>
    <property type="molecule type" value="Genomic_DNA"/>
</dbReference>
<dbReference type="PANTHER" id="PTHR23196:SF1">
    <property type="entry name" value="PAX-INTERACTING PROTEIN 1"/>
    <property type="match status" value="1"/>
</dbReference>
<evidence type="ECO:0000256" key="13">
    <source>
        <dbReference type="ARBA" id="ARBA00030146"/>
    </source>
</evidence>
<feature type="region of interest" description="Disordered" evidence="14">
    <location>
        <begin position="1217"/>
        <end position="1240"/>
    </location>
</feature>
<feature type="domain" description="FHA" evidence="15">
    <location>
        <begin position="53"/>
        <end position="102"/>
    </location>
</feature>
<dbReference type="CDD" id="cd00060">
    <property type="entry name" value="FHA"/>
    <property type="match status" value="1"/>
</dbReference>
<evidence type="ECO:0000256" key="7">
    <source>
        <dbReference type="ARBA" id="ARBA00022763"/>
    </source>
</evidence>
<dbReference type="SUPFAM" id="SSF52113">
    <property type="entry name" value="BRCT domain"/>
    <property type="match status" value="1"/>
</dbReference>
<dbReference type="InterPro" id="IPR008984">
    <property type="entry name" value="SMAD_FHA_dom_sf"/>
</dbReference>
<evidence type="ECO:0000256" key="8">
    <source>
        <dbReference type="ARBA" id="ARBA00022843"/>
    </source>
</evidence>
<keyword evidence="9" id="KW-0007">Acetylation</keyword>
<dbReference type="Pfam" id="PF00498">
    <property type="entry name" value="FHA"/>
    <property type="match status" value="1"/>
</dbReference>
<dbReference type="SUPFAM" id="SSF49879">
    <property type="entry name" value="SMAD/FHA domain"/>
    <property type="match status" value="1"/>
</dbReference>
<accession>A0AAV0X9I6</accession>
<keyword evidence="4" id="KW-0158">Chromosome</keyword>
<dbReference type="Gene3D" id="3.40.50.10190">
    <property type="entry name" value="BRCT domain"/>
    <property type="match status" value="2"/>
</dbReference>
<evidence type="ECO:0000256" key="3">
    <source>
        <dbReference type="ARBA" id="ARBA00015014"/>
    </source>
</evidence>
<comment type="caution">
    <text evidence="17">The sequence shown here is derived from an EMBL/GenBank/DDBJ whole genome shotgun (WGS) entry which is preliminary data.</text>
</comment>
<protein>
    <recommendedName>
        <fullName evidence="3">Mediator of DNA damage checkpoint protein 1</fullName>
    </recommendedName>
    <alternativeName>
        <fullName evidence="13">PAX transactivation activation domain-interacting protein</fullName>
    </alternativeName>
    <alternativeName>
        <fullName evidence="12">PAX-interacting protein 1</fullName>
    </alternativeName>
</protein>
<dbReference type="PROSITE" id="PS50172">
    <property type="entry name" value="BRCT"/>
    <property type="match status" value="1"/>
</dbReference>
<evidence type="ECO:0000256" key="6">
    <source>
        <dbReference type="ARBA" id="ARBA00022737"/>
    </source>
</evidence>
<evidence type="ECO:0000259" key="15">
    <source>
        <dbReference type="PROSITE" id="PS50006"/>
    </source>
</evidence>
<evidence type="ECO:0000256" key="12">
    <source>
        <dbReference type="ARBA" id="ARBA00023858"/>
    </source>
</evidence>
<evidence type="ECO:0000313" key="18">
    <source>
        <dbReference type="Proteomes" id="UP001160148"/>
    </source>
</evidence>
<evidence type="ECO:0000256" key="11">
    <source>
        <dbReference type="ARBA" id="ARBA00023306"/>
    </source>
</evidence>
<feature type="compositionally biased region" description="Low complexity" evidence="14">
    <location>
        <begin position="1217"/>
        <end position="1227"/>
    </location>
</feature>